<accession>A0A096XSW4</accession>
<feature type="compositionally biased region" description="Polar residues" evidence="1">
    <location>
        <begin position="377"/>
        <end position="417"/>
    </location>
</feature>
<protein>
    <submittedName>
        <fullName evidence="2">Uncharacterized protein</fullName>
    </submittedName>
</protein>
<feature type="compositionally biased region" description="Low complexity" evidence="1">
    <location>
        <begin position="342"/>
        <end position="354"/>
    </location>
</feature>
<reference evidence="2" key="1">
    <citation type="submission" date="2014-05" db="EMBL/GenBank/DDBJ databases">
        <title>Complete genome sequence of Enterococcus faecalis bacteriophage ECP3.</title>
        <authorList>
            <person name="Kang H.-Y."/>
            <person name="Kim S."/>
            <person name="Kim J."/>
        </authorList>
    </citation>
    <scope>NUCLEOTIDE SEQUENCE [LARGE SCALE GENOMIC DNA]</scope>
    <source>
        <strain evidence="2">ECP3</strain>
    </source>
</reference>
<feature type="region of interest" description="Disordered" evidence="1">
    <location>
        <begin position="265"/>
        <end position="419"/>
    </location>
</feature>
<dbReference type="GeneID" id="24628093"/>
<feature type="compositionally biased region" description="Polar residues" evidence="1">
    <location>
        <begin position="355"/>
        <end position="370"/>
    </location>
</feature>
<proteinExistence type="predicted"/>
<feature type="compositionally biased region" description="Low complexity" evidence="1">
    <location>
        <begin position="277"/>
        <end position="321"/>
    </location>
</feature>
<dbReference type="EMBL" id="KJ801817">
    <property type="protein sequence ID" value="AII28404.1"/>
    <property type="molecule type" value="Genomic_DNA"/>
</dbReference>
<sequence length="429" mass="48219">MNFQEQLQQQLKQQNIGEREAVDYPSNHLKHKELYFPKAENGQPSTLYVRVLPPAVPGENYNVSAREAFLTTRNRNGKDLKSNFIFSEHPNAEDILEQAMIRWNAENRVPNPYSRNTKPRQRYYVNVVQLIINQQTGEVNYETDSNGQLMVRLLKLPQTACMAINESLSNPMLRPQFSPDVPEEVAQYSFISSADAFPISITKPPRSNKPTSYNVQVISNRSLGALPQGWENLLEDLKYQATPSVEYNREFIEYFIDVVDGKEPVHQGAQSQGTQAPQFNQQPVQPQFNQQPVQPQFNQQPVQPMQQNTGWSPQQSQPQQPATGFNATNMGTPPNINGGFNQQPVQQPVQQQQPIGSFNEQPVTDPSTISDADMPFNMQSMPDVSPQQNAVPEQPVTNTPEPVSQPVVNQQPNNTPSVDDLLAGMVGNV</sequence>
<evidence type="ECO:0000313" key="3">
    <source>
        <dbReference type="Proteomes" id="UP000030157"/>
    </source>
</evidence>
<keyword evidence="3" id="KW-1185">Reference proteome</keyword>
<feature type="compositionally biased region" description="Polar residues" evidence="1">
    <location>
        <begin position="322"/>
        <end position="341"/>
    </location>
</feature>
<name>A0A096XSW4_9CAUD</name>
<dbReference type="RefSeq" id="YP_009147045.1">
    <property type="nucleotide sequence ID" value="NC_027335.2"/>
</dbReference>
<evidence type="ECO:0000313" key="2">
    <source>
        <dbReference type="EMBL" id="AII28404.1"/>
    </source>
</evidence>
<evidence type="ECO:0000256" key="1">
    <source>
        <dbReference type="SAM" id="MobiDB-lite"/>
    </source>
</evidence>
<organism evidence="2 3">
    <name type="scientific">Enterococcus phage ECP3</name>
    <dbReference type="NCBI Taxonomy" id="1498168"/>
    <lineage>
        <taxon>Viruses</taxon>
        <taxon>Duplodnaviria</taxon>
        <taxon>Heunggongvirae</taxon>
        <taxon>Uroviricota</taxon>
        <taxon>Caudoviricetes</taxon>
        <taxon>Herelleviridae</taxon>
        <taxon>Brockvirinae</taxon>
        <taxon>Kochikohdavirus</taxon>
        <taxon>Kochikohdavirus ECP3</taxon>
    </lineage>
</organism>
<dbReference type="Proteomes" id="UP000030157">
    <property type="component" value="Segment"/>
</dbReference>